<dbReference type="AlphaFoldDB" id="A0A6J4IH42"/>
<sequence>MTHPSDPDAPAAQPGTPDGAWAPPQGGAPGAAPQQSGAKKWLPIGGAVLAAGVVGLGSLTGWFGAGEPEVGDCVQMQGETSFEAVDCGAEEAEYKVVGIHGEELTWPDFEEAASVDEVCQKFATWEVALWIGELETEPGTVYCSEPV</sequence>
<feature type="region of interest" description="Disordered" evidence="1">
    <location>
        <begin position="1"/>
        <end position="38"/>
    </location>
</feature>
<proteinExistence type="predicted"/>
<dbReference type="EMBL" id="CADCTN010000146">
    <property type="protein sequence ID" value="CAA9249916.1"/>
    <property type="molecule type" value="Genomic_DNA"/>
</dbReference>
<evidence type="ECO:0000313" key="2">
    <source>
        <dbReference type="EMBL" id="CAA9249916.1"/>
    </source>
</evidence>
<accession>A0A6J4IH42</accession>
<reference evidence="2" key="1">
    <citation type="submission" date="2020-02" db="EMBL/GenBank/DDBJ databases">
        <authorList>
            <person name="Meier V. D."/>
        </authorList>
    </citation>
    <scope>NUCLEOTIDE SEQUENCE</scope>
    <source>
        <strain evidence="2">AVDCRST_MAG52</strain>
    </source>
</reference>
<gene>
    <name evidence="2" type="ORF">AVDCRST_MAG52-2422</name>
</gene>
<organism evidence="2">
    <name type="scientific">uncultured Blastococcus sp</name>
    <dbReference type="NCBI Taxonomy" id="217144"/>
    <lineage>
        <taxon>Bacteria</taxon>
        <taxon>Bacillati</taxon>
        <taxon>Actinomycetota</taxon>
        <taxon>Actinomycetes</taxon>
        <taxon>Geodermatophilales</taxon>
        <taxon>Geodermatophilaceae</taxon>
        <taxon>Blastococcus</taxon>
        <taxon>environmental samples</taxon>
    </lineage>
</organism>
<name>A0A6J4IH42_9ACTN</name>
<protein>
    <submittedName>
        <fullName evidence="2">Uncharacterized protein</fullName>
    </submittedName>
</protein>
<feature type="compositionally biased region" description="Low complexity" evidence="1">
    <location>
        <begin position="17"/>
        <end position="38"/>
    </location>
</feature>
<evidence type="ECO:0000256" key="1">
    <source>
        <dbReference type="SAM" id="MobiDB-lite"/>
    </source>
</evidence>